<dbReference type="AlphaFoldDB" id="A0A655YPS5"/>
<evidence type="ECO:0000313" key="2">
    <source>
        <dbReference type="Proteomes" id="UP000046067"/>
    </source>
</evidence>
<accession>A0A655YPS5</accession>
<organism evidence="1 2">
    <name type="scientific">Vibrio cholerae</name>
    <dbReference type="NCBI Taxonomy" id="666"/>
    <lineage>
        <taxon>Bacteria</taxon>
        <taxon>Pseudomonadati</taxon>
        <taxon>Pseudomonadota</taxon>
        <taxon>Gammaproteobacteria</taxon>
        <taxon>Vibrionales</taxon>
        <taxon>Vibrionaceae</taxon>
        <taxon>Vibrio</taxon>
    </lineage>
</organism>
<reference evidence="1 2" key="1">
    <citation type="submission" date="2015-07" db="EMBL/GenBank/DDBJ databases">
        <authorList>
            <consortium name="Pathogen Informatics"/>
        </authorList>
    </citation>
    <scope>NUCLEOTIDE SEQUENCE [LARGE SCALE GENOMIC DNA]</scope>
    <source>
        <strain evidence="1 2">A325</strain>
    </source>
</reference>
<evidence type="ECO:0000313" key="1">
    <source>
        <dbReference type="EMBL" id="CSB82406.1"/>
    </source>
</evidence>
<proteinExistence type="predicted"/>
<gene>
    <name evidence="1" type="ORF">ERS013201_01044</name>
</gene>
<name>A0A655YPS5_VIBCL</name>
<protein>
    <submittedName>
        <fullName evidence="1">Uncharacterized protein</fullName>
    </submittedName>
</protein>
<dbReference type="Proteomes" id="UP000046067">
    <property type="component" value="Unassembled WGS sequence"/>
</dbReference>
<sequence>MFSFLWFVGSIAIIQQNPKTEASLRVCVL</sequence>
<dbReference type="EMBL" id="CWQJ01000005">
    <property type="protein sequence ID" value="CSB82406.1"/>
    <property type="molecule type" value="Genomic_DNA"/>
</dbReference>